<dbReference type="AlphaFoldDB" id="A0A432MJY2"/>
<reference evidence="2 3" key="2">
    <citation type="submission" date="2019-01" db="EMBL/GenBank/DDBJ databases">
        <title>Tautonia sociabilis, a novel thermotolerant planctomycete of Isosphaeraceae family, isolated from a 4000 m deep subterranean habitat.</title>
        <authorList>
            <person name="Kovaleva O.L."/>
            <person name="Elcheninov A.G."/>
            <person name="Van Heerden E."/>
            <person name="Toshchakov S.V."/>
            <person name="Novikov A."/>
            <person name="Bonch-Osmolovskaya E.A."/>
            <person name="Kublanov I.V."/>
        </authorList>
    </citation>
    <scope>NUCLEOTIDE SEQUENCE [LARGE SCALE GENOMIC DNA]</scope>
    <source>
        <strain evidence="2 3">GM2012</strain>
    </source>
</reference>
<dbReference type="InterPro" id="IPR013229">
    <property type="entry name" value="PEGA"/>
</dbReference>
<evidence type="ECO:0000313" key="3">
    <source>
        <dbReference type="Proteomes" id="UP000280296"/>
    </source>
</evidence>
<dbReference type="PROSITE" id="PS51257">
    <property type="entry name" value="PROKAR_LIPOPROTEIN"/>
    <property type="match status" value="1"/>
</dbReference>
<sequence>MLTRPGSLAPSLPFARRAVALGLTLLALACSGCVERRYTVRTDPPGALVFINGEEAGISPVSVNYEYYGDRRVTIQAEGYQTIHTELPIRAPWWDNALTGFVSENLIPFTLRDEREFRFTLAPGVTPPTGDLIGRGLQLRQEALQPAPPRPGPFRRFFAF</sequence>
<name>A0A432MJY2_9BACT</name>
<evidence type="ECO:0000313" key="2">
    <source>
        <dbReference type="EMBL" id="RUL87559.1"/>
    </source>
</evidence>
<dbReference type="Pfam" id="PF08308">
    <property type="entry name" value="PEGA"/>
    <property type="match status" value="1"/>
</dbReference>
<evidence type="ECO:0000259" key="1">
    <source>
        <dbReference type="Pfam" id="PF08308"/>
    </source>
</evidence>
<dbReference type="EMBL" id="RYZH01000020">
    <property type="protein sequence ID" value="RUL87559.1"/>
    <property type="molecule type" value="Genomic_DNA"/>
</dbReference>
<protein>
    <submittedName>
        <fullName evidence="2">PEGA domain-containing protein</fullName>
    </submittedName>
</protein>
<organism evidence="2 3">
    <name type="scientific">Tautonia sociabilis</name>
    <dbReference type="NCBI Taxonomy" id="2080755"/>
    <lineage>
        <taxon>Bacteria</taxon>
        <taxon>Pseudomonadati</taxon>
        <taxon>Planctomycetota</taxon>
        <taxon>Planctomycetia</taxon>
        <taxon>Isosphaerales</taxon>
        <taxon>Isosphaeraceae</taxon>
        <taxon>Tautonia</taxon>
    </lineage>
</organism>
<comment type="caution">
    <text evidence="2">The sequence shown here is derived from an EMBL/GenBank/DDBJ whole genome shotgun (WGS) entry which is preliminary data.</text>
</comment>
<dbReference type="Proteomes" id="UP000280296">
    <property type="component" value="Unassembled WGS sequence"/>
</dbReference>
<keyword evidence="3" id="KW-1185">Reference proteome</keyword>
<feature type="domain" description="PEGA" evidence="1">
    <location>
        <begin position="38"/>
        <end position="90"/>
    </location>
</feature>
<dbReference type="OrthoDB" id="272812at2"/>
<gene>
    <name evidence="2" type="ORF">TsocGM_12050</name>
</gene>
<dbReference type="RefSeq" id="WP_126725617.1">
    <property type="nucleotide sequence ID" value="NZ_RYZH01000020.1"/>
</dbReference>
<reference evidence="2 3" key="1">
    <citation type="submission" date="2018-12" db="EMBL/GenBank/DDBJ databases">
        <authorList>
            <person name="Toschakov S.V."/>
        </authorList>
    </citation>
    <scope>NUCLEOTIDE SEQUENCE [LARGE SCALE GENOMIC DNA]</scope>
    <source>
        <strain evidence="2 3">GM2012</strain>
    </source>
</reference>
<proteinExistence type="predicted"/>
<accession>A0A432MJY2</accession>